<keyword evidence="3" id="KW-1185">Reference proteome</keyword>
<proteinExistence type="predicted"/>
<evidence type="ECO:0000313" key="2">
    <source>
        <dbReference type="EMBL" id="KAK9943857.1"/>
    </source>
</evidence>
<feature type="region of interest" description="Disordered" evidence="1">
    <location>
        <begin position="1"/>
        <end position="23"/>
    </location>
</feature>
<name>A0AAW1Y4S9_RUBAR</name>
<dbReference type="AlphaFoldDB" id="A0AAW1Y4S9"/>
<evidence type="ECO:0000313" key="3">
    <source>
        <dbReference type="Proteomes" id="UP001457282"/>
    </source>
</evidence>
<feature type="compositionally biased region" description="Basic and acidic residues" evidence="1">
    <location>
        <begin position="84"/>
        <end position="95"/>
    </location>
</feature>
<dbReference type="Proteomes" id="UP001457282">
    <property type="component" value="Unassembled WGS sequence"/>
</dbReference>
<accession>A0AAW1Y4S9</accession>
<comment type="caution">
    <text evidence="2">The sequence shown here is derived from an EMBL/GenBank/DDBJ whole genome shotgun (WGS) entry which is preliminary data.</text>
</comment>
<sequence length="179" mass="19947">MKKPVTAPAGIQSARSRASFPLPDPRRKFQAVICPDPRRLAKEARVDAVAPTRAPSARNSLAAFAVGVPIRSRRRKQKARRRRFCPDPRRLHSQEEPAPSSCSAQQLCEAPSATTPFTTSPARKSQIPAASYPCRASICKAGRASLRYRTEEEEEDAREEEKNRRREGEGRENTEKPLG</sequence>
<dbReference type="EMBL" id="JBEDUW010000002">
    <property type="protein sequence ID" value="KAK9943857.1"/>
    <property type="molecule type" value="Genomic_DNA"/>
</dbReference>
<reference evidence="2 3" key="1">
    <citation type="journal article" date="2023" name="G3 (Bethesda)">
        <title>A chromosome-length genome assembly and annotation of blackberry (Rubus argutus, cv. 'Hillquist').</title>
        <authorList>
            <person name="Bruna T."/>
            <person name="Aryal R."/>
            <person name="Dudchenko O."/>
            <person name="Sargent D.J."/>
            <person name="Mead D."/>
            <person name="Buti M."/>
            <person name="Cavallini A."/>
            <person name="Hytonen T."/>
            <person name="Andres J."/>
            <person name="Pham M."/>
            <person name="Weisz D."/>
            <person name="Mascagni F."/>
            <person name="Usai G."/>
            <person name="Natali L."/>
            <person name="Bassil N."/>
            <person name="Fernandez G.E."/>
            <person name="Lomsadze A."/>
            <person name="Armour M."/>
            <person name="Olukolu B."/>
            <person name="Poorten T."/>
            <person name="Britton C."/>
            <person name="Davik J."/>
            <person name="Ashrafi H."/>
            <person name="Aiden E.L."/>
            <person name="Borodovsky M."/>
            <person name="Worthington M."/>
        </authorList>
    </citation>
    <scope>NUCLEOTIDE SEQUENCE [LARGE SCALE GENOMIC DNA]</scope>
    <source>
        <strain evidence="2">PI 553951</strain>
    </source>
</reference>
<gene>
    <name evidence="2" type="ORF">M0R45_009450</name>
</gene>
<organism evidence="2 3">
    <name type="scientific">Rubus argutus</name>
    <name type="common">Southern blackberry</name>
    <dbReference type="NCBI Taxonomy" id="59490"/>
    <lineage>
        <taxon>Eukaryota</taxon>
        <taxon>Viridiplantae</taxon>
        <taxon>Streptophyta</taxon>
        <taxon>Embryophyta</taxon>
        <taxon>Tracheophyta</taxon>
        <taxon>Spermatophyta</taxon>
        <taxon>Magnoliopsida</taxon>
        <taxon>eudicotyledons</taxon>
        <taxon>Gunneridae</taxon>
        <taxon>Pentapetalae</taxon>
        <taxon>rosids</taxon>
        <taxon>fabids</taxon>
        <taxon>Rosales</taxon>
        <taxon>Rosaceae</taxon>
        <taxon>Rosoideae</taxon>
        <taxon>Rosoideae incertae sedis</taxon>
        <taxon>Rubus</taxon>
    </lineage>
</organism>
<feature type="compositionally biased region" description="Low complexity" evidence="1">
    <location>
        <begin position="110"/>
        <end position="122"/>
    </location>
</feature>
<protein>
    <submittedName>
        <fullName evidence="2">Uncharacterized protein</fullName>
    </submittedName>
</protein>
<feature type="region of interest" description="Disordered" evidence="1">
    <location>
        <begin position="146"/>
        <end position="179"/>
    </location>
</feature>
<evidence type="ECO:0000256" key="1">
    <source>
        <dbReference type="SAM" id="MobiDB-lite"/>
    </source>
</evidence>
<feature type="region of interest" description="Disordered" evidence="1">
    <location>
        <begin position="70"/>
        <end position="130"/>
    </location>
</feature>
<feature type="compositionally biased region" description="Basic residues" evidence="1">
    <location>
        <begin position="71"/>
        <end position="83"/>
    </location>
</feature>
<feature type="compositionally biased region" description="Basic and acidic residues" evidence="1">
    <location>
        <begin position="159"/>
        <end position="179"/>
    </location>
</feature>